<evidence type="ECO:0000313" key="2">
    <source>
        <dbReference type="EMBL" id="TKC93359.1"/>
    </source>
</evidence>
<dbReference type="InterPro" id="IPR011604">
    <property type="entry name" value="PDDEXK-like_dom_sf"/>
</dbReference>
<accession>A0A4U1IHR8</accession>
<keyword evidence="3" id="KW-1185">Reference proteome</keyword>
<protein>
    <submittedName>
        <fullName evidence="2">PD-(D/E)XK nuclease family protein</fullName>
    </submittedName>
</protein>
<dbReference type="EMBL" id="SSMQ01000122">
    <property type="protein sequence ID" value="TKC93359.1"/>
    <property type="molecule type" value="Genomic_DNA"/>
</dbReference>
<dbReference type="Pfam" id="PF12705">
    <property type="entry name" value="PDDEXK_1"/>
    <property type="match status" value="1"/>
</dbReference>
<reference evidence="2 3" key="1">
    <citation type="submission" date="2019-04" db="EMBL/GenBank/DDBJ databases">
        <authorList>
            <person name="Li Y."/>
            <person name="Wang J."/>
        </authorList>
    </citation>
    <scope>NUCLEOTIDE SEQUENCE [LARGE SCALE GENOMIC DNA]</scope>
    <source>
        <strain evidence="2 3">DSM 14668</strain>
    </source>
</reference>
<sequence>MLGVSMKASLAELRRQPHTSIAQLRMFLHCPRQYRLKYMDRVQPSFRPIAMVFGSVWHETVDKYLLGAGPEEMRELFRGGLEAAVKTNAPPVLFDEDEDLGQMIDLGVRMIGVFVERVPRPKRVLGVEVDFLLEVADPSTGEMLPVPLVGAIDAVVSTSGRKAVWEFKTAARKWSAPMLQYDLQPTAYAMAARKVFGKVQVVLVVATKTKKPDIQMEHLSRGKADERDLAATVVSVLRGIKAGMDHPVRGSQCVSCPFAWRCR</sequence>
<dbReference type="InterPro" id="IPR038726">
    <property type="entry name" value="PDDEXK_AddAB-type"/>
</dbReference>
<dbReference type="AlphaFoldDB" id="A0A4U1IHR8"/>
<evidence type="ECO:0000313" key="3">
    <source>
        <dbReference type="Proteomes" id="UP000309215"/>
    </source>
</evidence>
<dbReference type="Proteomes" id="UP000309215">
    <property type="component" value="Unassembled WGS sequence"/>
</dbReference>
<dbReference type="OrthoDB" id="5414526at2"/>
<organism evidence="2 3">
    <name type="scientific">Polyangium fumosum</name>
    <dbReference type="NCBI Taxonomy" id="889272"/>
    <lineage>
        <taxon>Bacteria</taxon>
        <taxon>Pseudomonadati</taxon>
        <taxon>Myxococcota</taxon>
        <taxon>Polyangia</taxon>
        <taxon>Polyangiales</taxon>
        <taxon>Polyangiaceae</taxon>
        <taxon>Polyangium</taxon>
    </lineage>
</organism>
<name>A0A4U1IHR8_9BACT</name>
<comment type="caution">
    <text evidence="2">The sequence shown here is derived from an EMBL/GenBank/DDBJ whole genome shotgun (WGS) entry which is preliminary data.</text>
</comment>
<proteinExistence type="predicted"/>
<gene>
    <name evidence="2" type="ORF">E8A74_49530</name>
</gene>
<evidence type="ECO:0000259" key="1">
    <source>
        <dbReference type="Pfam" id="PF12705"/>
    </source>
</evidence>
<dbReference type="Gene3D" id="3.90.320.10">
    <property type="match status" value="1"/>
</dbReference>
<feature type="domain" description="PD-(D/E)XK endonuclease-like" evidence="1">
    <location>
        <begin position="19"/>
        <end position="263"/>
    </location>
</feature>